<feature type="chain" id="PRO_5012433298" description="Aldose 1-epimerase" evidence="12">
    <location>
        <begin position="23"/>
        <end position="382"/>
    </location>
</feature>
<feature type="active site" description="Proton acceptor" evidence="9">
    <location>
        <position position="346"/>
    </location>
</feature>
<feature type="binding site" evidence="11">
    <location>
        <begin position="207"/>
        <end position="209"/>
    </location>
    <ligand>
        <name>beta-D-galactose</name>
        <dbReference type="ChEBI" id="CHEBI:27667"/>
    </ligand>
</feature>
<evidence type="ECO:0000256" key="5">
    <source>
        <dbReference type="ARBA" id="ARBA00014165"/>
    </source>
</evidence>
<dbReference type="PANTHER" id="PTHR10091">
    <property type="entry name" value="ALDOSE-1-EPIMERASE"/>
    <property type="match status" value="1"/>
</dbReference>
<dbReference type="NCBIfam" id="NF008277">
    <property type="entry name" value="PRK11055.1"/>
    <property type="match status" value="1"/>
</dbReference>
<evidence type="ECO:0000256" key="12">
    <source>
        <dbReference type="SAM" id="SignalP"/>
    </source>
</evidence>
<comment type="pathway">
    <text evidence="2 8">Carbohydrate metabolism; hexose metabolism.</text>
</comment>
<evidence type="ECO:0000313" key="14">
    <source>
        <dbReference type="Proteomes" id="UP000185674"/>
    </source>
</evidence>
<evidence type="ECO:0000256" key="1">
    <source>
        <dbReference type="ARBA" id="ARBA00001614"/>
    </source>
</evidence>
<dbReference type="SUPFAM" id="SSF74650">
    <property type="entry name" value="Galactose mutarotase-like"/>
    <property type="match status" value="1"/>
</dbReference>
<dbReference type="KEGG" id="asol:BEN76_08480"/>
<evidence type="ECO:0000256" key="6">
    <source>
        <dbReference type="ARBA" id="ARBA00023235"/>
    </source>
</evidence>
<evidence type="ECO:0000313" key="13">
    <source>
        <dbReference type="EMBL" id="APV36049.1"/>
    </source>
</evidence>
<keyword evidence="12" id="KW-0732">Signal</keyword>
<dbReference type="EC" id="5.1.3.3" evidence="4 8"/>
<dbReference type="GO" id="GO:0005737">
    <property type="term" value="C:cytoplasm"/>
    <property type="evidence" value="ECO:0007669"/>
    <property type="project" value="TreeGrafter"/>
</dbReference>
<feature type="signal peptide" evidence="12">
    <location>
        <begin position="1"/>
        <end position="22"/>
    </location>
</feature>
<dbReference type="GO" id="GO:0030246">
    <property type="term" value="F:carbohydrate binding"/>
    <property type="evidence" value="ECO:0007669"/>
    <property type="project" value="InterPro"/>
</dbReference>
<reference evidence="13 14" key="1">
    <citation type="submission" date="2016-08" db="EMBL/GenBank/DDBJ databases">
        <title>Complete genome sequence of Acinetobacter baylyi strain GFJ2.</title>
        <authorList>
            <person name="Tabata M."/>
            <person name="Kuboki S."/>
            <person name="Gibu N."/>
            <person name="Kinouchi Y."/>
            <person name="Vangnai A."/>
            <person name="Kasai D."/>
            <person name="Fukuda M."/>
        </authorList>
    </citation>
    <scope>NUCLEOTIDE SEQUENCE [LARGE SCALE GENOMIC DNA]</scope>
    <source>
        <strain evidence="13 14">GFJ2</strain>
    </source>
</reference>
<proteinExistence type="inferred from homology"/>
<dbReference type="GO" id="GO:0004034">
    <property type="term" value="F:aldose 1-epimerase activity"/>
    <property type="evidence" value="ECO:0007669"/>
    <property type="project" value="UniProtKB-EC"/>
</dbReference>
<dbReference type="InterPro" id="IPR018052">
    <property type="entry name" value="Ald1_epimerase_CS"/>
</dbReference>
<evidence type="ECO:0000256" key="11">
    <source>
        <dbReference type="PIRSR" id="PIRSR005096-3"/>
    </source>
</evidence>
<dbReference type="InterPro" id="IPR014718">
    <property type="entry name" value="GH-type_carb-bd"/>
</dbReference>
<dbReference type="PANTHER" id="PTHR10091:SF0">
    <property type="entry name" value="GALACTOSE MUTAROTASE"/>
    <property type="match status" value="1"/>
</dbReference>
<evidence type="ECO:0000256" key="10">
    <source>
        <dbReference type="PIRSR" id="PIRSR005096-2"/>
    </source>
</evidence>
<dbReference type="Proteomes" id="UP000185674">
    <property type="component" value="Chromosome"/>
</dbReference>
<name>A0A1P8EIM7_9GAMM</name>
<dbReference type="GO" id="GO:0033499">
    <property type="term" value="P:galactose catabolic process via UDP-galactose, Leloir pathway"/>
    <property type="evidence" value="ECO:0007669"/>
    <property type="project" value="TreeGrafter"/>
</dbReference>
<feature type="binding site" evidence="10">
    <location>
        <position position="281"/>
    </location>
    <ligand>
        <name>beta-D-galactose</name>
        <dbReference type="ChEBI" id="CHEBI:27667"/>
    </ligand>
</feature>
<feature type="active site" description="Proton donor" evidence="9">
    <location>
        <position position="207"/>
    </location>
</feature>
<dbReference type="InterPro" id="IPR015443">
    <property type="entry name" value="Aldose_1-epimerase"/>
</dbReference>
<dbReference type="RefSeq" id="WP_076032830.1">
    <property type="nucleotide sequence ID" value="NZ_CP016896.1"/>
</dbReference>
<evidence type="ECO:0000256" key="8">
    <source>
        <dbReference type="PIRNR" id="PIRNR005096"/>
    </source>
</evidence>
<dbReference type="InterPro" id="IPR008183">
    <property type="entry name" value="Aldose_1/G6P_1-epimerase"/>
</dbReference>
<dbReference type="UniPathway" id="UPA00242"/>
<dbReference type="CDD" id="cd09019">
    <property type="entry name" value="galactose_mutarotase_like"/>
    <property type="match status" value="1"/>
</dbReference>
<dbReference type="PIRSF" id="PIRSF005096">
    <property type="entry name" value="GALM"/>
    <property type="match status" value="1"/>
</dbReference>
<dbReference type="GO" id="GO:0006006">
    <property type="term" value="P:glucose metabolic process"/>
    <property type="evidence" value="ECO:0007669"/>
    <property type="project" value="TreeGrafter"/>
</dbReference>
<dbReference type="PROSITE" id="PS00545">
    <property type="entry name" value="ALDOSE_1_EPIMERASE"/>
    <property type="match status" value="1"/>
</dbReference>
<feature type="binding site" evidence="11">
    <location>
        <begin position="106"/>
        <end position="107"/>
    </location>
    <ligand>
        <name>beta-D-galactose</name>
        <dbReference type="ChEBI" id="CHEBI:27667"/>
    </ligand>
</feature>
<dbReference type="InterPro" id="IPR011013">
    <property type="entry name" value="Gal_mutarotase_sf_dom"/>
</dbReference>
<gene>
    <name evidence="13" type="ORF">BEN76_08480</name>
</gene>
<evidence type="ECO:0000256" key="2">
    <source>
        <dbReference type="ARBA" id="ARBA00005028"/>
    </source>
</evidence>
<dbReference type="Pfam" id="PF01263">
    <property type="entry name" value="Aldose_epim"/>
    <property type="match status" value="1"/>
</dbReference>
<evidence type="ECO:0000256" key="4">
    <source>
        <dbReference type="ARBA" id="ARBA00013185"/>
    </source>
</evidence>
<comment type="catalytic activity">
    <reaction evidence="1 8">
        <text>alpha-D-glucose = beta-D-glucose</text>
        <dbReference type="Rhea" id="RHEA:10264"/>
        <dbReference type="ChEBI" id="CHEBI:15903"/>
        <dbReference type="ChEBI" id="CHEBI:17925"/>
        <dbReference type="EC" id="5.1.3.3"/>
    </reaction>
</comment>
<accession>A0A1P8EIM7</accession>
<evidence type="ECO:0000256" key="3">
    <source>
        <dbReference type="ARBA" id="ARBA00006206"/>
    </source>
</evidence>
<sequence length="382" mass="42426">MIFKKLAYLNLFSLLFASTTFSATLTQQPYGTTKDGQAVQLYTMQNDRGTSVSFISFGGVITHIMTPDAQGKKDNIVLGFDNLHGYEVVDIEQGIHFGSLIGRYANRIGHGSFTLDGKTYHLEKNNGPNTLHSAGLGYDKRVWQVQPLISKGKEVKASLKLTSPDGDQGFPGKLDVEVIYSLSDDNAFTIEYKAKTDKPTVINLTNHSYFNLSGAQNSPYGVMNHIVQLNADRILQTDKNSLPTGEIKNVAGTPFDFRQPKAIVKDIRQNNQQLAFGYGYDQTWIINSGQDKLQRAAFVFDPQSKRTLEILTTEPSIQMYTANHLLGQIAGANGVLYRQGDAVAFETQHYPDSPNQAHFPSTRLDPHQSFQSKTVFKFGVKN</sequence>
<dbReference type="InterPro" id="IPR047215">
    <property type="entry name" value="Galactose_mutarotase-like"/>
</dbReference>
<evidence type="ECO:0000256" key="7">
    <source>
        <dbReference type="ARBA" id="ARBA00023277"/>
    </source>
</evidence>
<protein>
    <recommendedName>
        <fullName evidence="5 8">Aldose 1-epimerase</fullName>
        <ecNumber evidence="4 8">5.1.3.3</ecNumber>
    </recommendedName>
</protein>
<dbReference type="STRING" id="487316.BEN76_08480"/>
<keyword evidence="6 8" id="KW-0413">Isomerase</keyword>
<dbReference type="eggNOG" id="COG2017">
    <property type="taxonomic scope" value="Bacteria"/>
</dbReference>
<comment type="similarity">
    <text evidence="3 8">Belongs to the aldose epimerase family.</text>
</comment>
<dbReference type="Gene3D" id="2.70.98.10">
    <property type="match status" value="1"/>
</dbReference>
<keyword evidence="7 8" id="KW-0119">Carbohydrate metabolism</keyword>
<dbReference type="EMBL" id="CP016896">
    <property type="protein sequence ID" value="APV36049.1"/>
    <property type="molecule type" value="Genomic_DNA"/>
</dbReference>
<evidence type="ECO:0000256" key="9">
    <source>
        <dbReference type="PIRSR" id="PIRSR005096-1"/>
    </source>
</evidence>
<organism evidence="13 14">
    <name type="scientific">Acinetobacter soli</name>
    <dbReference type="NCBI Taxonomy" id="487316"/>
    <lineage>
        <taxon>Bacteria</taxon>
        <taxon>Pseudomonadati</taxon>
        <taxon>Pseudomonadota</taxon>
        <taxon>Gammaproteobacteria</taxon>
        <taxon>Moraxellales</taxon>
        <taxon>Moraxellaceae</taxon>
        <taxon>Acinetobacter</taxon>
    </lineage>
</organism>
<dbReference type="AlphaFoldDB" id="A0A1P8EIM7"/>